<feature type="signal peptide" evidence="1">
    <location>
        <begin position="1"/>
        <end position="26"/>
    </location>
</feature>
<dbReference type="EMBL" id="KZ857417">
    <property type="protein sequence ID" value="RDX47643.1"/>
    <property type="molecule type" value="Genomic_DNA"/>
</dbReference>
<evidence type="ECO:0000256" key="1">
    <source>
        <dbReference type="SAM" id="SignalP"/>
    </source>
</evidence>
<dbReference type="Proteomes" id="UP000256964">
    <property type="component" value="Unassembled WGS sequence"/>
</dbReference>
<protein>
    <recommendedName>
        <fullName evidence="4">Secreted protein</fullName>
    </recommendedName>
</protein>
<sequence length="126" mass="14058">MRATINASSPALLCVAGSSLLTVTEGSKSGDQHSPLDRRCQTCCPRNPMYWRPVSHSVRLATGLHDCLKYRTFSIRDTPDGRQYRRQRSTLNVVVHHFLRRLAQVCLTGRSGNVVRPDCSSDTLTS</sequence>
<evidence type="ECO:0008006" key="4">
    <source>
        <dbReference type="Google" id="ProtNLM"/>
    </source>
</evidence>
<keyword evidence="1" id="KW-0732">Signal</keyword>
<evidence type="ECO:0000313" key="3">
    <source>
        <dbReference type="Proteomes" id="UP000256964"/>
    </source>
</evidence>
<reference evidence="2 3" key="1">
    <citation type="journal article" date="2018" name="Biotechnol. Biofuels">
        <title>Integrative visual omics of the white-rot fungus Polyporus brumalis exposes the biotechnological potential of its oxidative enzymes for delignifying raw plant biomass.</title>
        <authorList>
            <person name="Miyauchi S."/>
            <person name="Rancon A."/>
            <person name="Drula E."/>
            <person name="Hage H."/>
            <person name="Chaduli D."/>
            <person name="Favel A."/>
            <person name="Grisel S."/>
            <person name="Henrissat B."/>
            <person name="Herpoel-Gimbert I."/>
            <person name="Ruiz-Duenas F.J."/>
            <person name="Chevret D."/>
            <person name="Hainaut M."/>
            <person name="Lin J."/>
            <person name="Wang M."/>
            <person name="Pangilinan J."/>
            <person name="Lipzen A."/>
            <person name="Lesage-Meessen L."/>
            <person name="Navarro D."/>
            <person name="Riley R."/>
            <person name="Grigoriev I.V."/>
            <person name="Zhou S."/>
            <person name="Raouche S."/>
            <person name="Rosso M.N."/>
        </authorList>
    </citation>
    <scope>NUCLEOTIDE SEQUENCE [LARGE SCALE GENOMIC DNA]</scope>
    <source>
        <strain evidence="2 3">BRFM 1820</strain>
    </source>
</reference>
<feature type="chain" id="PRO_5016943314" description="Secreted protein" evidence="1">
    <location>
        <begin position="27"/>
        <end position="126"/>
    </location>
</feature>
<gene>
    <name evidence="2" type="ORF">OH76DRAFT_724522</name>
</gene>
<keyword evidence="3" id="KW-1185">Reference proteome</keyword>
<proteinExistence type="predicted"/>
<dbReference type="AlphaFoldDB" id="A0A371D528"/>
<name>A0A371D528_9APHY</name>
<evidence type="ECO:0000313" key="2">
    <source>
        <dbReference type="EMBL" id="RDX47643.1"/>
    </source>
</evidence>
<organism evidence="2 3">
    <name type="scientific">Lentinus brumalis</name>
    <dbReference type="NCBI Taxonomy" id="2498619"/>
    <lineage>
        <taxon>Eukaryota</taxon>
        <taxon>Fungi</taxon>
        <taxon>Dikarya</taxon>
        <taxon>Basidiomycota</taxon>
        <taxon>Agaricomycotina</taxon>
        <taxon>Agaricomycetes</taxon>
        <taxon>Polyporales</taxon>
        <taxon>Polyporaceae</taxon>
        <taxon>Lentinus</taxon>
    </lineage>
</organism>
<accession>A0A371D528</accession>